<name>A0A0N4ZNB0_PARTI</name>
<accession>A0A0N4ZNB0</accession>
<evidence type="ECO:0000313" key="2">
    <source>
        <dbReference type="WBParaSite" id="PTRK_0001002400.1"/>
    </source>
</evidence>
<dbReference type="AlphaFoldDB" id="A0A0N4ZNB0"/>
<organism evidence="1 2">
    <name type="scientific">Parastrongyloides trichosuri</name>
    <name type="common">Possum-specific nematode worm</name>
    <dbReference type="NCBI Taxonomy" id="131310"/>
    <lineage>
        <taxon>Eukaryota</taxon>
        <taxon>Metazoa</taxon>
        <taxon>Ecdysozoa</taxon>
        <taxon>Nematoda</taxon>
        <taxon>Chromadorea</taxon>
        <taxon>Rhabditida</taxon>
        <taxon>Tylenchina</taxon>
        <taxon>Panagrolaimomorpha</taxon>
        <taxon>Strongyloidoidea</taxon>
        <taxon>Strongyloididae</taxon>
        <taxon>Parastrongyloides</taxon>
    </lineage>
</organism>
<reference evidence="2" key="1">
    <citation type="submission" date="2017-02" db="UniProtKB">
        <authorList>
            <consortium name="WormBaseParasite"/>
        </authorList>
    </citation>
    <scope>IDENTIFICATION</scope>
</reference>
<sequence length="90" mass="10386">MTRSHQFVIDFEYIINQGFETSSSVSHIPLNMELKASMYPPNAKISDFPNCNTPDNIPEPLAEIERNKIRENRLKNRKRLSAGCYSNNNK</sequence>
<proteinExistence type="predicted"/>
<dbReference type="Proteomes" id="UP000038045">
    <property type="component" value="Unplaced"/>
</dbReference>
<dbReference type="WBParaSite" id="PTRK_0001002400.1">
    <property type="protein sequence ID" value="PTRK_0001002400.1"/>
    <property type="gene ID" value="PTRK_0001002400"/>
</dbReference>
<evidence type="ECO:0000313" key="1">
    <source>
        <dbReference type="Proteomes" id="UP000038045"/>
    </source>
</evidence>
<protein>
    <submittedName>
        <fullName evidence="2">BZIP domain-containing protein</fullName>
    </submittedName>
</protein>
<keyword evidence="1" id="KW-1185">Reference proteome</keyword>